<feature type="domain" description="VOC" evidence="1">
    <location>
        <begin position="4"/>
        <end position="133"/>
    </location>
</feature>
<sequence length="153" mass="17734">VSSNIFHLAIEAGDLELAIHFYINVLGCKSCNTELPNWVDINLWGNELTLHASNPKKKKEHEDLHDVDMGQVIVPHFGVHLDRASFDKLKFNLKQHKIEYVNPPYIRFKDTTLEQETFFIKDPHCNIIEIKTMTVEYPSVDFSNWGHATIDME</sequence>
<dbReference type="SUPFAM" id="SSF54593">
    <property type="entry name" value="Glyoxalase/Bleomycin resistance protein/Dihydroxybiphenyl dioxygenase"/>
    <property type="match status" value="1"/>
</dbReference>
<dbReference type="InterPro" id="IPR037523">
    <property type="entry name" value="VOC_core"/>
</dbReference>
<feature type="non-terminal residue" evidence="2">
    <location>
        <position position="1"/>
    </location>
</feature>
<proteinExistence type="predicted"/>
<dbReference type="InterPro" id="IPR029068">
    <property type="entry name" value="Glyas_Bleomycin-R_OHBP_Dase"/>
</dbReference>
<dbReference type="PROSITE" id="PS51819">
    <property type="entry name" value="VOC"/>
    <property type="match status" value="1"/>
</dbReference>
<name>A0A382M9M9_9ZZZZ</name>
<accession>A0A382M9M9</accession>
<dbReference type="Gene3D" id="3.10.180.10">
    <property type="entry name" value="2,3-Dihydroxybiphenyl 1,2-Dioxygenase, domain 1"/>
    <property type="match status" value="1"/>
</dbReference>
<organism evidence="2">
    <name type="scientific">marine metagenome</name>
    <dbReference type="NCBI Taxonomy" id="408172"/>
    <lineage>
        <taxon>unclassified sequences</taxon>
        <taxon>metagenomes</taxon>
        <taxon>ecological metagenomes</taxon>
    </lineage>
</organism>
<gene>
    <name evidence="2" type="ORF">METZ01_LOCUS298410</name>
</gene>
<dbReference type="PANTHER" id="PTHR39434:SF1">
    <property type="entry name" value="VOC DOMAIN-CONTAINING PROTEIN"/>
    <property type="match status" value="1"/>
</dbReference>
<dbReference type="PANTHER" id="PTHR39434">
    <property type="match status" value="1"/>
</dbReference>
<evidence type="ECO:0000313" key="2">
    <source>
        <dbReference type="EMBL" id="SVC45556.1"/>
    </source>
</evidence>
<protein>
    <recommendedName>
        <fullName evidence="1">VOC domain-containing protein</fullName>
    </recommendedName>
</protein>
<reference evidence="2" key="1">
    <citation type="submission" date="2018-05" db="EMBL/GenBank/DDBJ databases">
        <authorList>
            <person name="Lanie J.A."/>
            <person name="Ng W.-L."/>
            <person name="Kazmierczak K.M."/>
            <person name="Andrzejewski T.M."/>
            <person name="Davidsen T.M."/>
            <person name="Wayne K.J."/>
            <person name="Tettelin H."/>
            <person name="Glass J.I."/>
            <person name="Rusch D."/>
            <person name="Podicherti R."/>
            <person name="Tsui H.-C.T."/>
            <person name="Winkler M.E."/>
        </authorList>
    </citation>
    <scope>NUCLEOTIDE SEQUENCE</scope>
</reference>
<dbReference type="EMBL" id="UINC01092188">
    <property type="protein sequence ID" value="SVC45556.1"/>
    <property type="molecule type" value="Genomic_DNA"/>
</dbReference>
<evidence type="ECO:0000259" key="1">
    <source>
        <dbReference type="PROSITE" id="PS51819"/>
    </source>
</evidence>
<dbReference type="AlphaFoldDB" id="A0A382M9M9"/>